<name>A0A8S2M9F5_9BILA</name>
<dbReference type="GO" id="GO:0007165">
    <property type="term" value="P:signal transduction"/>
    <property type="evidence" value="ECO:0007669"/>
    <property type="project" value="InterPro"/>
</dbReference>
<evidence type="ECO:0000313" key="3">
    <source>
        <dbReference type="Proteomes" id="UP000676336"/>
    </source>
</evidence>
<evidence type="ECO:0000259" key="1">
    <source>
        <dbReference type="Pfam" id="PF13676"/>
    </source>
</evidence>
<feature type="domain" description="TIR" evidence="1">
    <location>
        <begin position="420"/>
        <end position="515"/>
    </location>
</feature>
<comment type="caution">
    <text evidence="2">The sequence shown here is derived from an EMBL/GenBank/DDBJ whole genome shotgun (WGS) entry which is preliminary data.</text>
</comment>
<dbReference type="AlphaFoldDB" id="A0A8S2M9F5"/>
<organism evidence="2 3">
    <name type="scientific">Rotaria magnacalcarata</name>
    <dbReference type="NCBI Taxonomy" id="392030"/>
    <lineage>
        <taxon>Eukaryota</taxon>
        <taxon>Metazoa</taxon>
        <taxon>Spiralia</taxon>
        <taxon>Gnathifera</taxon>
        <taxon>Rotifera</taxon>
        <taxon>Eurotatoria</taxon>
        <taxon>Bdelloidea</taxon>
        <taxon>Philodinida</taxon>
        <taxon>Philodinidae</taxon>
        <taxon>Rotaria</taxon>
    </lineage>
</organism>
<evidence type="ECO:0000313" key="2">
    <source>
        <dbReference type="EMBL" id="CAF3940893.1"/>
    </source>
</evidence>
<dbReference type="InterPro" id="IPR035897">
    <property type="entry name" value="Toll_tir_struct_dom_sf"/>
</dbReference>
<dbReference type="Proteomes" id="UP000676336">
    <property type="component" value="Unassembled WGS sequence"/>
</dbReference>
<reference evidence="2" key="1">
    <citation type="submission" date="2021-02" db="EMBL/GenBank/DDBJ databases">
        <authorList>
            <person name="Nowell W R."/>
        </authorList>
    </citation>
    <scope>NUCLEOTIDE SEQUENCE</scope>
</reference>
<dbReference type="Gene3D" id="3.40.50.10140">
    <property type="entry name" value="Toll/interleukin-1 receptor homology (TIR) domain"/>
    <property type="match status" value="1"/>
</dbReference>
<sequence length="642" mass="75582">MMSYFFVPNPSSTIENNEKLINEIIQQIYQSFEQLRQSLLNFESTNKISSPEVCLNDLNQIFNRLIDLKLNNYSDVMNMFEIILKNYLDLIDMNQFIDIIAHRYACKSNIVFASFFESLNPEGALELTHKMPIKVRQQTYYRILDQICSSKRIHSFLNNELLISIDDKHIKRIIVYNIARHDQGVIILNECQCYSVLMQFNTDILNNQMDFIIDKNWYEDLQLIYFMTIVLIIDPNELGAESTDWYITYRLLPVISTSMLSRTFRHRKFHISEFMIILMKLCTNDNFIHSISTKKKYELSQDMFDSLDFLLHCVEIERVDYNFLSLDVLTITASANILWSISFHDRYKDKLIENIEIINRLVAFESSDTIDKVLPNIYIPRHMSPLKRAMDGILQNLYPKSNADLDIGSSTKSKSVGSLMISYSHVDIDFCRQLYDTFSTIPELSISIDFNSGKYSWKDIAQTIVQSDLVVFLLSQNFFNSKSCRQEFIYVTDTLKKPFIPVFIDTEYEAIEWLKIRINEVKHICFDENDFLNICNQLISMIKENLSLNITVTKNTFDIEQWFHKNNLMLELQEFYQFQTGNELLLYAEAILGTLWTKEYERIRTRFEEKFKQKQLCLSPHDFLKFINALNALKSKNLSSTA</sequence>
<proteinExistence type="predicted"/>
<dbReference type="EMBL" id="CAJOBI010002714">
    <property type="protein sequence ID" value="CAF3940893.1"/>
    <property type="molecule type" value="Genomic_DNA"/>
</dbReference>
<dbReference type="SUPFAM" id="SSF52200">
    <property type="entry name" value="Toll/Interleukin receptor TIR domain"/>
    <property type="match status" value="1"/>
</dbReference>
<accession>A0A8S2M9F5</accession>
<gene>
    <name evidence="2" type="ORF">SMN809_LOCUS8713</name>
</gene>
<dbReference type="InterPro" id="IPR000157">
    <property type="entry name" value="TIR_dom"/>
</dbReference>
<dbReference type="Pfam" id="PF13676">
    <property type="entry name" value="TIR_2"/>
    <property type="match status" value="1"/>
</dbReference>
<protein>
    <recommendedName>
        <fullName evidence="1">TIR domain-containing protein</fullName>
    </recommendedName>
</protein>